<dbReference type="EMBL" id="CP024915">
    <property type="protein sequence ID" value="AUZ86599.1"/>
    <property type="molecule type" value="Genomic_DNA"/>
</dbReference>
<name>A0A2L0UBI6_9MICC</name>
<keyword evidence="1" id="KW-0812">Transmembrane</keyword>
<dbReference type="AlphaFoldDB" id="A0A2L0UBI6"/>
<protein>
    <submittedName>
        <fullName evidence="2">DUF2516 domain-containing protein</fullName>
    </submittedName>
</protein>
<dbReference type="Pfam" id="PF10724">
    <property type="entry name" value="DUF2516"/>
    <property type="match status" value="1"/>
</dbReference>
<keyword evidence="1" id="KW-0472">Membrane</keyword>
<accession>A0A2L0UBI6</accession>
<evidence type="ECO:0000256" key="1">
    <source>
        <dbReference type="SAM" id="Phobius"/>
    </source>
</evidence>
<sequence length="109" mass="11491">MALVYGIQYYLYLALGLVALGIEVWAFSDCIRRPGTSFEAAFKRTKGFWLALTGGAVVVGLLSALGGRGGFNLFQLVAIVAACVYLADVKPAVSQTSGRGGNQGPYGPW</sequence>
<evidence type="ECO:0000313" key="3">
    <source>
        <dbReference type="Proteomes" id="UP000239187"/>
    </source>
</evidence>
<organism evidence="2 3">
    <name type="scientific">Arthrobacter agilis</name>
    <dbReference type="NCBI Taxonomy" id="37921"/>
    <lineage>
        <taxon>Bacteria</taxon>
        <taxon>Bacillati</taxon>
        <taxon>Actinomycetota</taxon>
        <taxon>Actinomycetes</taxon>
        <taxon>Micrococcales</taxon>
        <taxon>Micrococcaceae</taxon>
        <taxon>Arthrobacter</taxon>
    </lineage>
</organism>
<dbReference type="InterPro" id="IPR019662">
    <property type="entry name" value="DUF2516"/>
</dbReference>
<evidence type="ECO:0000313" key="2">
    <source>
        <dbReference type="EMBL" id="AUZ86599.1"/>
    </source>
</evidence>
<reference evidence="2 3" key="1">
    <citation type="submission" date="2017-11" db="EMBL/GenBank/DDBJ databases">
        <title>Draft genome of Arthrobacter agilis strain UMCV2, a plant growth-promoting rhizobacterium and biocontrol capacity of phytopathogenic fungi.</title>
        <authorList>
            <person name="Martinez-Camara R."/>
            <person name="Santoyo G."/>
            <person name="Moreno-Hagelsieb G."/>
            <person name="Valencia-Cantero E."/>
        </authorList>
    </citation>
    <scope>NUCLEOTIDE SEQUENCE [LARGE SCALE GENOMIC DNA]</scope>
    <source>
        <strain evidence="2 3">UMCV2</strain>
    </source>
</reference>
<feature type="transmembrane region" description="Helical" evidence="1">
    <location>
        <begin position="6"/>
        <end position="27"/>
    </location>
</feature>
<proteinExistence type="predicted"/>
<gene>
    <name evidence="2" type="ORF">CVO76_02300</name>
</gene>
<feature type="transmembrane region" description="Helical" evidence="1">
    <location>
        <begin position="48"/>
        <end position="65"/>
    </location>
</feature>
<dbReference type="RefSeq" id="WP_133080423.1">
    <property type="nucleotide sequence ID" value="NZ_CP024915.1"/>
</dbReference>
<dbReference type="Proteomes" id="UP000239187">
    <property type="component" value="Chromosome"/>
</dbReference>
<keyword evidence="1" id="KW-1133">Transmembrane helix</keyword>